<keyword evidence="2" id="KW-1003">Cell membrane</keyword>
<dbReference type="PANTHER" id="PTHR19433">
    <property type="entry name" value="T-CELL RECEPTOR ALPHA CHAIN V REGION-RELATED"/>
    <property type="match status" value="1"/>
</dbReference>
<dbReference type="CDD" id="cd00099">
    <property type="entry name" value="IgV"/>
    <property type="match status" value="1"/>
</dbReference>
<evidence type="ECO:0000256" key="8">
    <source>
        <dbReference type="SAM" id="Phobius"/>
    </source>
</evidence>
<dbReference type="PANTHER" id="PTHR19433:SF133">
    <property type="entry name" value="IMMUNE-TYPE RECEPTOR 5 PRECURSOR-RELATED"/>
    <property type="match status" value="1"/>
</dbReference>
<keyword evidence="8" id="KW-1133">Transmembrane helix</keyword>
<keyword evidence="6" id="KW-1015">Disulfide bond</keyword>
<dbReference type="Gene3D" id="2.60.40.10">
    <property type="entry name" value="Immunoglobulins"/>
    <property type="match status" value="1"/>
</dbReference>
<dbReference type="Pfam" id="PF07686">
    <property type="entry name" value="V-set"/>
    <property type="match status" value="1"/>
</dbReference>
<dbReference type="EMBL" id="JAFDVH010000014">
    <property type="protein sequence ID" value="KAG7465280.1"/>
    <property type="molecule type" value="Genomic_DNA"/>
</dbReference>
<reference evidence="11" key="1">
    <citation type="submission" date="2021-01" db="EMBL/GenBank/DDBJ databases">
        <authorList>
            <person name="Zahm M."/>
            <person name="Roques C."/>
            <person name="Cabau C."/>
            <person name="Klopp C."/>
            <person name="Donnadieu C."/>
            <person name="Jouanno E."/>
            <person name="Lampietro C."/>
            <person name="Louis A."/>
            <person name="Herpin A."/>
            <person name="Echchiki A."/>
            <person name="Berthelot C."/>
            <person name="Parey E."/>
            <person name="Roest-Crollius H."/>
            <person name="Braasch I."/>
            <person name="Postlethwait J."/>
            <person name="Bobe J."/>
            <person name="Montfort J."/>
            <person name="Bouchez O."/>
            <person name="Begum T."/>
            <person name="Mejri S."/>
            <person name="Adams A."/>
            <person name="Chen W.-J."/>
            <person name="Guiguen Y."/>
        </authorList>
    </citation>
    <scope>NUCLEOTIDE SEQUENCE</scope>
    <source>
        <strain evidence="11">YG-15Mar2019-1</strain>
        <tissue evidence="11">Brain</tissue>
    </source>
</reference>
<keyword evidence="8" id="KW-0812">Transmembrane</keyword>
<gene>
    <name evidence="11" type="ORF">MATL_G00174660</name>
</gene>
<keyword evidence="3 9" id="KW-0732">Signal</keyword>
<proteinExistence type="predicted"/>
<comment type="subcellular location">
    <subcellularLocation>
        <location evidence="1">Cell membrane</location>
    </subcellularLocation>
</comment>
<feature type="chain" id="PRO_5038580222" description="Ig-like domain-containing protein" evidence="9">
    <location>
        <begin position="31"/>
        <end position="252"/>
    </location>
</feature>
<evidence type="ECO:0000256" key="3">
    <source>
        <dbReference type="ARBA" id="ARBA00022729"/>
    </source>
</evidence>
<dbReference type="GO" id="GO:0009617">
    <property type="term" value="P:response to bacterium"/>
    <property type="evidence" value="ECO:0007669"/>
    <property type="project" value="TreeGrafter"/>
</dbReference>
<evidence type="ECO:0000256" key="4">
    <source>
        <dbReference type="ARBA" id="ARBA00022859"/>
    </source>
</evidence>
<feature type="transmembrane region" description="Helical" evidence="8">
    <location>
        <begin position="167"/>
        <end position="191"/>
    </location>
</feature>
<feature type="domain" description="Ig-like" evidence="10">
    <location>
        <begin position="31"/>
        <end position="124"/>
    </location>
</feature>
<evidence type="ECO:0000256" key="1">
    <source>
        <dbReference type="ARBA" id="ARBA00004236"/>
    </source>
</evidence>
<dbReference type="GO" id="GO:0002376">
    <property type="term" value="P:immune system process"/>
    <property type="evidence" value="ECO:0007669"/>
    <property type="project" value="UniProtKB-KW"/>
</dbReference>
<dbReference type="GO" id="GO:0005886">
    <property type="term" value="C:plasma membrane"/>
    <property type="evidence" value="ECO:0007669"/>
    <property type="project" value="UniProtKB-SubCell"/>
</dbReference>
<evidence type="ECO:0000313" key="12">
    <source>
        <dbReference type="Proteomes" id="UP001046870"/>
    </source>
</evidence>
<evidence type="ECO:0000256" key="5">
    <source>
        <dbReference type="ARBA" id="ARBA00023136"/>
    </source>
</evidence>
<dbReference type="InterPro" id="IPR013106">
    <property type="entry name" value="Ig_V-set"/>
</dbReference>
<dbReference type="SMART" id="SM00409">
    <property type="entry name" value="IG"/>
    <property type="match status" value="1"/>
</dbReference>
<dbReference type="PROSITE" id="PS50835">
    <property type="entry name" value="IG_LIKE"/>
    <property type="match status" value="1"/>
</dbReference>
<dbReference type="OrthoDB" id="6370831at2759"/>
<dbReference type="SUPFAM" id="SSF48726">
    <property type="entry name" value="Immunoglobulin"/>
    <property type="match status" value="1"/>
</dbReference>
<keyword evidence="4" id="KW-0391">Immunity</keyword>
<dbReference type="InterPro" id="IPR003599">
    <property type="entry name" value="Ig_sub"/>
</dbReference>
<evidence type="ECO:0000256" key="6">
    <source>
        <dbReference type="ARBA" id="ARBA00023157"/>
    </source>
</evidence>
<dbReference type="InterPro" id="IPR007110">
    <property type="entry name" value="Ig-like_dom"/>
</dbReference>
<keyword evidence="7" id="KW-0325">Glycoprotein</keyword>
<accession>A0A9D3PPY3</accession>
<sequence length="252" mass="28000">MARVLHFTAANILRLWFSTLLFRQLYTARAEGVSQPSQSVRARLGGSVTLECYVSQATYFEFFWVKQTLEEVPVCVAIAQSTASSISYCKGFNNHTRLKVIKSDHAFNLSLSHIQQSDVATYYCGAYLFKNLFFGNGTRVILEDKTNEGSELNKTNDVNMGKSGQPYVFYTVLVLVVTNTASVIVIGVLIYKGKRKLCTGASSLSNMADNMDHQHADTLNYAALSFGHSRSGRVRRDLDPAVLYAGVRAQHD</sequence>
<evidence type="ECO:0000256" key="9">
    <source>
        <dbReference type="SAM" id="SignalP"/>
    </source>
</evidence>
<protein>
    <recommendedName>
        <fullName evidence="10">Ig-like domain-containing protein</fullName>
    </recommendedName>
</protein>
<dbReference type="Proteomes" id="UP001046870">
    <property type="component" value="Chromosome 14"/>
</dbReference>
<comment type="caution">
    <text evidence="11">The sequence shown here is derived from an EMBL/GenBank/DDBJ whole genome shotgun (WGS) entry which is preliminary data.</text>
</comment>
<dbReference type="InterPro" id="IPR013783">
    <property type="entry name" value="Ig-like_fold"/>
</dbReference>
<evidence type="ECO:0000259" key="10">
    <source>
        <dbReference type="PROSITE" id="PS50835"/>
    </source>
</evidence>
<evidence type="ECO:0000256" key="2">
    <source>
        <dbReference type="ARBA" id="ARBA00022475"/>
    </source>
</evidence>
<name>A0A9D3PPY3_MEGAT</name>
<organism evidence="11 12">
    <name type="scientific">Megalops atlanticus</name>
    <name type="common">Tarpon</name>
    <name type="synonym">Clupea gigantea</name>
    <dbReference type="NCBI Taxonomy" id="7932"/>
    <lineage>
        <taxon>Eukaryota</taxon>
        <taxon>Metazoa</taxon>
        <taxon>Chordata</taxon>
        <taxon>Craniata</taxon>
        <taxon>Vertebrata</taxon>
        <taxon>Euteleostomi</taxon>
        <taxon>Actinopterygii</taxon>
        <taxon>Neopterygii</taxon>
        <taxon>Teleostei</taxon>
        <taxon>Elopiformes</taxon>
        <taxon>Megalopidae</taxon>
        <taxon>Megalops</taxon>
    </lineage>
</organism>
<evidence type="ECO:0000313" key="11">
    <source>
        <dbReference type="EMBL" id="KAG7465280.1"/>
    </source>
</evidence>
<keyword evidence="12" id="KW-1185">Reference proteome</keyword>
<dbReference type="AlphaFoldDB" id="A0A9D3PPY3"/>
<keyword evidence="5 8" id="KW-0472">Membrane</keyword>
<dbReference type="InterPro" id="IPR052051">
    <property type="entry name" value="TCR_complex_component"/>
</dbReference>
<feature type="signal peptide" evidence="9">
    <location>
        <begin position="1"/>
        <end position="30"/>
    </location>
</feature>
<dbReference type="SMART" id="SM00406">
    <property type="entry name" value="IGv"/>
    <property type="match status" value="1"/>
</dbReference>
<evidence type="ECO:0000256" key="7">
    <source>
        <dbReference type="ARBA" id="ARBA00023180"/>
    </source>
</evidence>
<dbReference type="InterPro" id="IPR036179">
    <property type="entry name" value="Ig-like_dom_sf"/>
</dbReference>